<evidence type="ECO:0000256" key="5">
    <source>
        <dbReference type="ARBA" id="ARBA00023136"/>
    </source>
</evidence>
<evidence type="ECO:0000259" key="8">
    <source>
        <dbReference type="Pfam" id="PF10277"/>
    </source>
</evidence>
<feature type="transmembrane region" description="Helical" evidence="7">
    <location>
        <begin position="12"/>
        <end position="33"/>
    </location>
</feature>
<evidence type="ECO:0000256" key="1">
    <source>
        <dbReference type="ARBA" id="ARBA00004127"/>
    </source>
</evidence>
<accession>A0ABR1BBB9</accession>
<evidence type="ECO:0000256" key="3">
    <source>
        <dbReference type="ARBA" id="ARBA00022692"/>
    </source>
</evidence>
<sequence length="292" mass="33596">MKYLGVCFRYLPLILSVFAPVSFFITYGVAVGYDHVTWFWPYISDTGATPPESCIFGLLLNTIAFALSVIVYLRYRYVSDFVKMKPHVKIKRWLNKSATTFGYLSCFGLVIVANFEETSQIIVHVIGAIMAFCFGSLYFGFQTFFTYKIEPSSKIKFWIRAFLTFFGVTCIVGFLAPIAPAISNFKGEDFLKWKPEDGGFGLHLTSTFFEWFLMFSYCFFFVTMFLDFRQVKIIPPQIRKNEALGVRESFEQLCTLRPDESFHSRNLNLGWGGGQSQEETKTGTHGETYRNR</sequence>
<evidence type="ECO:0000256" key="2">
    <source>
        <dbReference type="ARBA" id="ARBA00006565"/>
    </source>
</evidence>
<evidence type="ECO:0000256" key="7">
    <source>
        <dbReference type="SAM" id="Phobius"/>
    </source>
</evidence>
<feature type="transmembrane region" description="Helical" evidence="7">
    <location>
        <begin position="121"/>
        <end position="145"/>
    </location>
</feature>
<feature type="domain" description="CWH43-like N-terminal" evidence="8">
    <location>
        <begin position="8"/>
        <end position="230"/>
    </location>
</feature>
<dbReference type="InterPro" id="IPR050911">
    <property type="entry name" value="DRAM/TMEM150_Autophagy_Mod"/>
</dbReference>
<feature type="transmembrane region" description="Helical" evidence="7">
    <location>
        <begin position="202"/>
        <end position="226"/>
    </location>
</feature>
<name>A0ABR1BBB9_POLSC</name>
<keyword evidence="10" id="KW-1185">Reference proteome</keyword>
<dbReference type="PANTHER" id="PTHR21324">
    <property type="entry name" value="FASTING-INDUCIBLE INTEGRAL MEMBRANE PROTEIN TM6P1-RELATED"/>
    <property type="match status" value="1"/>
</dbReference>
<dbReference type="PANTHER" id="PTHR21324:SF2">
    <property type="entry name" value="EG:22E5.9 PROTEIN"/>
    <property type="match status" value="1"/>
</dbReference>
<gene>
    <name evidence="9" type="ORF">RUM44_012455</name>
</gene>
<dbReference type="Pfam" id="PF10277">
    <property type="entry name" value="Frag1"/>
    <property type="match status" value="1"/>
</dbReference>
<reference evidence="9 10" key="1">
    <citation type="submission" date="2023-09" db="EMBL/GenBank/DDBJ databases">
        <title>Genomes of two closely related lineages of the louse Polyplax serrata with different host specificities.</title>
        <authorList>
            <person name="Martinu J."/>
            <person name="Tarabai H."/>
            <person name="Stefka J."/>
            <person name="Hypsa V."/>
        </authorList>
    </citation>
    <scope>NUCLEOTIDE SEQUENCE [LARGE SCALE GENOMIC DNA]</scope>
    <source>
        <strain evidence="9">98ZLc_SE</strain>
    </source>
</reference>
<proteinExistence type="inferred from homology"/>
<keyword evidence="5 7" id="KW-0472">Membrane</keyword>
<feature type="compositionally biased region" description="Basic and acidic residues" evidence="6">
    <location>
        <begin position="278"/>
        <end position="292"/>
    </location>
</feature>
<comment type="caution">
    <text evidence="9">The sequence shown here is derived from an EMBL/GenBank/DDBJ whole genome shotgun (WGS) entry which is preliminary data.</text>
</comment>
<comment type="similarity">
    <text evidence="2">Belongs to the DRAM/TMEM150 family.</text>
</comment>
<dbReference type="EMBL" id="JAWJWF010000001">
    <property type="protein sequence ID" value="KAK6640758.1"/>
    <property type="molecule type" value="Genomic_DNA"/>
</dbReference>
<comment type="subcellular location">
    <subcellularLocation>
        <location evidence="1">Endomembrane system</location>
        <topology evidence="1">Multi-pass membrane protein</topology>
    </subcellularLocation>
</comment>
<feature type="transmembrane region" description="Helical" evidence="7">
    <location>
        <begin position="157"/>
        <end position="182"/>
    </location>
</feature>
<feature type="transmembrane region" description="Helical" evidence="7">
    <location>
        <begin position="53"/>
        <end position="73"/>
    </location>
</feature>
<protein>
    <recommendedName>
        <fullName evidence="8">CWH43-like N-terminal domain-containing protein</fullName>
    </recommendedName>
</protein>
<organism evidence="9 10">
    <name type="scientific">Polyplax serrata</name>
    <name type="common">Common mouse louse</name>
    <dbReference type="NCBI Taxonomy" id="468196"/>
    <lineage>
        <taxon>Eukaryota</taxon>
        <taxon>Metazoa</taxon>
        <taxon>Ecdysozoa</taxon>
        <taxon>Arthropoda</taxon>
        <taxon>Hexapoda</taxon>
        <taxon>Insecta</taxon>
        <taxon>Pterygota</taxon>
        <taxon>Neoptera</taxon>
        <taxon>Paraneoptera</taxon>
        <taxon>Psocodea</taxon>
        <taxon>Troctomorpha</taxon>
        <taxon>Phthiraptera</taxon>
        <taxon>Anoplura</taxon>
        <taxon>Polyplacidae</taxon>
        <taxon>Polyplax</taxon>
    </lineage>
</organism>
<dbReference type="Proteomes" id="UP001359485">
    <property type="component" value="Unassembled WGS sequence"/>
</dbReference>
<feature type="transmembrane region" description="Helical" evidence="7">
    <location>
        <begin position="93"/>
        <end position="115"/>
    </location>
</feature>
<keyword evidence="3 7" id="KW-0812">Transmembrane</keyword>
<evidence type="ECO:0000313" key="10">
    <source>
        <dbReference type="Proteomes" id="UP001359485"/>
    </source>
</evidence>
<keyword evidence="4 7" id="KW-1133">Transmembrane helix</keyword>
<feature type="region of interest" description="Disordered" evidence="6">
    <location>
        <begin position="270"/>
        <end position="292"/>
    </location>
</feature>
<dbReference type="InterPro" id="IPR019402">
    <property type="entry name" value="CWH43_N"/>
</dbReference>
<evidence type="ECO:0000256" key="4">
    <source>
        <dbReference type="ARBA" id="ARBA00022989"/>
    </source>
</evidence>
<evidence type="ECO:0000256" key="6">
    <source>
        <dbReference type="SAM" id="MobiDB-lite"/>
    </source>
</evidence>
<evidence type="ECO:0000313" key="9">
    <source>
        <dbReference type="EMBL" id="KAK6640758.1"/>
    </source>
</evidence>